<reference evidence="8 9" key="1">
    <citation type="submission" date="2018-12" db="EMBL/GenBank/DDBJ databases">
        <title>Dyella dinghuensis sp. nov. DHOA06 and Dyella choica sp. nov. 4M-K27, isolated from forest soil.</title>
        <authorList>
            <person name="Qiu L.-H."/>
            <person name="Gao Z.-H."/>
        </authorList>
    </citation>
    <scope>NUCLEOTIDE SEQUENCE [LARGE SCALE GENOMIC DNA]</scope>
    <source>
        <strain evidence="8 9">4M-K27</strain>
    </source>
</reference>
<evidence type="ECO:0000256" key="2">
    <source>
        <dbReference type="ARBA" id="ARBA00022475"/>
    </source>
</evidence>
<dbReference type="RefSeq" id="WP_126684384.1">
    <property type="nucleotide sequence ID" value="NZ_RYYV01000005.1"/>
</dbReference>
<gene>
    <name evidence="8" type="ORF">EKH80_08950</name>
</gene>
<dbReference type="PANTHER" id="PTHR36115">
    <property type="entry name" value="PROLINE-RICH ANTIGEN HOMOLOG-RELATED"/>
    <property type="match status" value="1"/>
</dbReference>
<dbReference type="PANTHER" id="PTHR36115:SF4">
    <property type="entry name" value="MEMBRANE PROTEIN"/>
    <property type="match status" value="1"/>
</dbReference>
<dbReference type="Pfam" id="PF06271">
    <property type="entry name" value="RDD"/>
    <property type="match status" value="1"/>
</dbReference>
<evidence type="ECO:0000256" key="4">
    <source>
        <dbReference type="ARBA" id="ARBA00022989"/>
    </source>
</evidence>
<name>A0A432M8T6_9GAMM</name>
<evidence type="ECO:0000256" key="1">
    <source>
        <dbReference type="ARBA" id="ARBA00004651"/>
    </source>
</evidence>
<dbReference type="EMBL" id="RYYV01000005">
    <property type="protein sequence ID" value="RUL76824.1"/>
    <property type="molecule type" value="Genomic_DNA"/>
</dbReference>
<dbReference type="InterPro" id="IPR010432">
    <property type="entry name" value="RDD"/>
</dbReference>
<keyword evidence="3 6" id="KW-0812">Transmembrane</keyword>
<protein>
    <submittedName>
        <fullName evidence="8">RDD family protein</fullName>
    </submittedName>
</protein>
<evidence type="ECO:0000256" key="5">
    <source>
        <dbReference type="ARBA" id="ARBA00023136"/>
    </source>
</evidence>
<evidence type="ECO:0000256" key="3">
    <source>
        <dbReference type="ARBA" id="ARBA00022692"/>
    </source>
</evidence>
<comment type="caution">
    <text evidence="8">The sequence shown here is derived from an EMBL/GenBank/DDBJ whole genome shotgun (WGS) entry which is preliminary data.</text>
</comment>
<feature type="transmembrane region" description="Helical" evidence="6">
    <location>
        <begin position="74"/>
        <end position="96"/>
    </location>
</feature>
<keyword evidence="5 6" id="KW-0472">Membrane</keyword>
<dbReference type="GO" id="GO:0005886">
    <property type="term" value="C:plasma membrane"/>
    <property type="evidence" value="ECO:0007669"/>
    <property type="project" value="UniProtKB-SubCell"/>
</dbReference>
<evidence type="ECO:0000313" key="8">
    <source>
        <dbReference type="EMBL" id="RUL76824.1"/>
    </source>
</evidence>
<keyword evidence="4 6" id="KW-1133">Transmembrane helix</keyword>
<dbReference type="AlphaFoldDB" id="A0A432M8T6"/>
<keyword evidence="9" id="KW-1185">Reference proteome</keyword>
<organism evidence="8 9">
    <name type="scientific">Dyella choica</name>
    <dbReference type="NCBI Taxonomy" id="1927959"/>
    <lineage>
        <taxon>Bacteria</taxon>
        <taxon>Pseudomonadati</taxon>
        <taxon>Pseudomonadota</taxon>
        <taxon>Gammaproteobacteria</taxon>
        <taxon>Lysobacterales</taxon>
        <taxon>Rhodanobacteraceae</taxon>
        <taxon>Dyella</taxon>
    </lineage>
</organism>
<feature type="transmembrane region" description="Helical" evidence="6">
    <location>
        <begin position="35"/>
        <end position="54"/>
    </location>
</feature>
<feature type="domain" description="RDD" evidence="7">
    <location>
        <begin position="29"/>
        <end position="167"/>
    </location>
</feature>
<feature type="transmembrane region" description="Helical" evidence="6">
    <location>
        <begin position="126"/>
        <end position="146"/>
    </location>
</feature>
<keyword evidence="2" id="KW-1003">Cell membrane</keyword>
<proteinExistence type="predicted"/>
<evidence type="ECO:0000256" key="6">
    <source>
        <dbReference type="SAM" id="Phobius"/>
    </source>
</evidence>
<evidence type="ECO:0000313" key="9">
    <source>
        <dbReference type="Proteomes" id="UP000274358"/>
    </source>
</evidence>
<dbReference type="OrthoDB" id="8612316at2"/>
<evidence type="ECO:0000259" key="7">
    <source>
        <dbReference type="Pfam" id="PF06271"/>
    </source>
</evidence>
<dbReference type="InterPro" id="IPR051791">
    <property type="entry name" value="Pra-immunoreactive"/>
</dbReference>
<dbReference type="Proteomes" id="UP000274358">
    <property type="component" value="Unassembled WGS sequence"/>
</dbReference>
<sequence>MENNPYAAPGAVVEDVPAFAGDDLEARKAGRGRRLGALLLDDLMFALCLLPVAIPAYTNYLARARGGIASAPTANVYAMVGVALLICLATYDLVLLHRSGQTIGKRLLGIKIVRTDGDRASLARIFFLRALPIGLLAAVPFVGRLASLIDALMIFGQEKRCLHDRIADTIVIND</sequence>
<accession>A0A432M8T6</accession>
<comment type="subcellular location">
    <subcellularLocation>
        <location evidence="1">Cell membrane</location>
        <topology evidence="1">Multi-pass membrane protein</topology>
    </subcellularLocation>
</comment>